<dbReference type="InterPro" id="IPR051229">
    <property type="entry name" value="ALYREF_mRNA_export"/>
</dbReference>
<dbReference type="EMBL" id="CADU01000335">
    <property type="protein sequence ID" value="CCA30115.1"/>
    <property type="molecule type" value="Genomic_DNA"/>
</dbReference>
<feature type="compositionally biased region" description="Polar residues" evidence="3">
    <location>
        <begin position="23"/>
        <end position="54"/>
    </location>
</feature>
<dbReference type="GO" id="GO:0006406">
    <property type="term" value="P:mRNA export from nucleus"/>
    <property type="evidence" value="ECO:0007669"/>
    <property type="project" value="TreeGrafter"/>
</dbReference>
<dbReference type="SMART" id="SM00360">
    <property type="entry name" value="RRM"/>
    <property type="match status" value="2"/>
</dbReference>
<dbReference type="PANTHER" id="PTHR19965:SF35">
    <property type="entry name" value="RNA ANNEALING PROTEIN YRA1"/>
    <property type="match status" value="1"/>
</dbReference>
<dbReference type="SUPFAM" id="SSF54928">
    <property type="entry name" value="RNA-binding domain, RBD"/>
    <property type="match status" value="1"/>
</dbReference>
<feature type="domain" description="RRM" evidence="4">
    <location>
        <begin position="105"/>
        <end position="182"/>
    </location>
</feature>
<dbReference type="GO" id="GO:0005634">
    <property type="term" value="C:nucleus"/>
    <property type="evidence" value="ECO:0007669"/>
    <property type="project" value="TreeGrafter"/>
</dbReference>
<accession>F0JB94</accession>
<dbReference type="PROSITE" id="PS50102">
    <property type="entry name" value="RRM"/>
    <property type="match status" value="2"/>
</dbReference>
<reference evidence="5" key="1">
    <citation type="submission" date="2011-03" db="EMBL/GenBank/DDBJ databases">
        <title>Comparative genomics and transcriptomics of Neospora caninum and Toxoplasma gondii.</title>
        <authorList>
            <person name="Reid A.J."/>
            <person name="Sohal A."/>
            <person name="Harris D."/>
            <person name="Quail M."/>
            <person name="Sanders M."/>
            <person name="Berriman M."/>
            <person name="Wastling J.M."/>
            <person name="Pain A."/>
        </authorList>
    </citation>
    <scope>NUCLEOTIDE SEQUENCE</scope>
    <source>
        <strain evidence="5">Liverpool</strain>
    </source>
</reference>
<protein>
    <submittedName>
        <fullName evidence="5">RNA binding protein, putative</fullName>
    </submittedName>
</protein>
<feature type="domain" description="RRM" evidence="4">
    <location>
        <begin position="312"/>
        <end position="387"/>
    </location>
</feature>
<dbReference type="VEuPathDB" id="ToxoDB:NCLIV_070060"/>
<gene>
    <name evidence="6" type="ORF">BN1204_070060</name>
    <name evidence="5" type="ORF">NCLIV_070060</name>
</gene>
<dbReference type="InterPro" id="IPR012677">
    <property type="entry name" value="Nucleotide-bd_a/b_plait_sf"/>
</dbReference>
<evidence type="ECO:0000313" key="6">
    <source>
        <dbReference type="EMBL" id="CEL71361.1"/>
    </source>
</evidence>
<proteinExistence type="predicted"/>
<keyword evidence="1 2" id="KW-0694">RNA-binding</keyword>
<evidence type="ECO:0000256" key="1">
    <source>
        <dbReference type="ARBA" id="ARBA00022884"/>
    </source>
</evidence>
<evidence type="ECO:0000256" key="3">
    <source>
        <dbReference type="SAM" id="MobiDB-lite"/>
    </source>
</evidence>
<organism>
    <name type="scientific">Neospora caninum (strain Liverpool)</name>
    <dbReference type="NCBI Taxonomy" id="572307"/>
    <lineage>
        <taxon>Eukaryota</taxon>
        <taxon>Sar</taxon>
        <taxon>Alveolata</taxon>
        <taxon>Apicomplexa</taxon>
        <taxon>Conoidasida</taxon>
        <taxon>Coccidia</taxon>
        <taxon>Eucoccidiorida</taxon>
        <taxon>Eimeriorina</taxon>
        <taxon>Sarcocystidae</taxon>
        <taxon>Neospora</taxon>
    </lineage>
</organism>
<sequence>MTDLKNLSSEKKLDMSLDELIAQTNATKGPQRRNAGNSQQQGRRTFHGSSQRQGPYSRAFGSNYRDAVGRDYLLEGSGAQGGYKAGGAAGSGPRPGVTPFVPHVYTVKVKNLPLDVPERELENLLRRHFGNCGNVVRIIFRQKNPGEAYIGFNESSSCSKALAELQGSKLKGRVLTIEKGQPTGPAPPRGQADFVRRGPVGARLGAGVAPAGGVVPLQAGPYGGNYVATTVHPNYVRGGPPSGLLGHCPPTLAYVPARAGADVGPPFSNGGAGAEWYADSRSGVAPGASPVAYGGSHGASLVGKQAPAQSGTTIIISNVPCDLTAQELQDAFSVVGAVLRTELLLNASGAPTGRVALTFESRHAALEAVRRFDGGDLNAHTIRVFLE</sequence>
<evidence type="ECO:0000259" key="4">
    <source>
        <dbReference type="PROSITE" id="PS50102"/>
    </source>
</evidence>
<dbReference type="CDD" id="cd00590">
    <property type="entry name" value="RRM_SF"/>
    <property type="match status" value="2"/>
</dbReference>
<dbReference type="Pfam" id="PF00076">
    <property type="entry name" value="RRM_1"/>
    <property type="match status" value="2"/>
</dbReference>
<dbReference type="InterPro" id="IPR035979">
    <property type="entry name" value="RBD_domain_sf"/>
</dbReference>
<name>F0JB94_NEOCL</name>
<evidence type="ECO:0000313" key="5">
    <source>
        <dbReference type="EMBL" id="CCA30115.1"/>
    </source>
</evidence>
<dbReference type="InterPro" id="IPR000504">
    <property type="entry name" value="RRM_dom"/>
</dbReference>
<reference evidence="6" key="3">
    <citation type="journal article" date="2015" name="PLoS ONE">
        <title>Comprehensive Evaluation of Toxoplasma gondii VEG and Neospora caninum LIV Genomes with Tachyzoite Stage Transcriptome and Proteome Defines Novel Transcript Features.</title>
        <authorList>
            <person name="Ramaprasad A."/>
            <person name="Mourier T."/>
            <person name="Naeem R."/>
            <person name="Malas T.B."/>
            <person name="Moussa E."/>
            <person name="Panigrahi A."/>
            <person name="Vermont S.J."/>
            <person name="Otto T.D."/>
            <person name="Wastling J."/>
            <person name="Pain A."/>
        </authorList>
    </citation>
    <scope>NUCLEOTIDE SEQUENCE</scope>
    <source>
        <strain evidence="6">Liverpool</strain>
    </source>
</reference>
<evidence type="ECO:0000256" key="2">
    <source>
        <dbReference type="PROSITE-ProRule" id="PRU00176"/>
    </source>
</evidence>
<dbReference type="GO" id="GO:0003729">
    <property type="term" value="F:mRNA binding"/>
    <property type="evidence" value="ECO:0007669"/>
    <property type="project" value="TreeGrafter"/>
</dbReference>
<dbReference type="Gene3D" id="3.30.70.330">
    <property type="match status" value="2"/>
</dbReference>
<dbReference type="EMBL" id="LN714488">
    <property type="protein sequence ID" value="CEL71361.1"/>
    <property type="molecule type" value="Genomic_DNA"/>
</dbReference>
<dbReference type="AlphaFoldDB" id="F0JB94"/>
<dbReference type="PANTHER" id="PTHR19965">
    <property type="entry name" value="RNA AND EXPORT FACTOR BINDING PROTEIN"/>
    <property type="match status" value="1"/>
</dbReference>
<feature type="region of interest" description="Disordered" evidence="3">
    <location>
        <begin position="23"/>
        <end position="62"/>
    </location>
</feature>
<reference evidence="5" key="2">
    <citation type="submission" date="2011-03" db="EMBL/GenBank/DDBJ databases">
        <authorList>
            <person name="Aslett M."/>
        </authorList>
    </citation>
    <scope>NUCLEOTIDE SEQUENCE</scope>
    <source>
        <strain evidence="5">Liverpool</strain>
    </source>
</reference>